<evidence type="ECO:0000259" key="2">
    <source>
        <dbReference type="Pfam" id="PF06580"/>
    </source>
</evidence>
<keyword evidence="4" id="KW-1185">Reference proteome</keyword>
<evidence type="ECO:0000313" key="3">
    <source>
        <dbReference type="EMBL" id="GGA19368.1"/>
    </source>
</evidence>
<dbReference type="EMBL" id="BMJA01000001">
    <property type="protein sequence ID" value="GGA19368.1"/>
    <property type="molecule type" value="Genomic_DNA"/>
</dbReference>
<dbReference type="Gene3D" id="3.30.565.10">
    <property type="entry name" value="Histidine kinase-like ATPase, C-terminal domain"/>
    <property type="match status" value="1"/>
</dbReference>
<proteinExistence type="predicted"/>
<protein>
    <submittedName>
        <fullName evidence="3">ATPase</fullName>
    </submittedName>
</protein>
<gene>
    <name evidence="3" type="ORF">GCM10010981_04210</name>
</gene>
<keyword evidence="1" id="KW-0472">Membrane</keyword>
<feature type="domain" description="Signal transduction histidine kinase internal region" evidence="2">
    <location>
        <begin position="173"/>
        <end position="253"/>
    </location>
</feature>
<keyword evidence="1" id="KW-1133">Transmembrane helix</keyword>
<sequence>MAMTNPRPDTRSTRWTWIAAIWCAGALFESSQTILVMHAIGSRRSWLAPFVVEFVSWLPWALATPFIVELARRRPIVRGALLKAATAHLAAFAVISTVAEAWAAMLRVVFNPWHHSQPPSFANTWYASLTDQILTFVIAYALISTVTYVVDSRKNIERQMTETARLNEELSRAQLAALRGQMDPHFMFNTLNSVVGLVRDQRNDAAVGMIVGLSEFLRRASEDSHRTQVTLAEEVEYLQRYIDIQKVRFGDRLRVSLDIPTELGNAQVPNLLLQPLVENAIKHGVSKRIAGGEIRVAGEQHDGTLRLTVYNDGPWVREDLEATSCGVGLGNLRTRLLILHGDRSELVLRPVDTGGVEVVVTLPFLVT</sequence>
<dbReference type="SUPFAM" id="SSF55874">
    <property type="entry name" value="ATPase domain of HSP90 chaperone/DNA topoisomerase II/histidine kinase"/>
    <property type="match status" value="1"/>
</dbReference>
<name>A0ABQ1FLG9_9GAMM</name>
<dbReference type="InterPro" id="IPR036890">
    <property type="entry name" value="HATPase_C_sf"/>
</dbReference>
<feature type="transmembrane region" description="Helical" evidence="1">
    <location>
        <begin position="125"/>
        <end position="150"/>
    </location>
</feature>
<feature type="transmembrane region" description="Helical" evidence="1">
    <location>
        <begin position="15"/>
        <end position="40"/>
    </location>
</feature>
<reference evidence="4" key="1">
    <citation type="journal article" date="2019" name="Int. J. Syst. Evol. Microbiol.">
        <title>The Global Catalogue of Microorganisms (GCM) 10K type strain sequencing project: providing services to taxonomists for standard genome sequencing and annotation.</title>
        <authorList>
            <consortium name="The Broad Institute Genomics Platform"/>
            <consortium name="The Broad Institute Genome Sequencing Center for Infectious Disease"/>
            <person name="Wu L."/>
            <person name="Ma J."/>
        </authorList>
    </citation>
    <scope>NUCLEOTIDE SEQUENCE [LARGE SCALE GENOMIC DNA]</scope>
    <source>
        <strain evidence="4">CGMCC 1.15439</strain>
    </source>
</reference>
<dbReference type="RefSeq" id="WP_229720601.1">
    <property type="nucleotide sequence ID" value="NZ_BMJA01000001.1"/>
</dbReference>
<feature type="transmembrane region" description="Helical" evidence="1">
    <location>
        <begin position="46"/>
        <end position="68"/>
    </location>
</feature>
<comment type="caution">
    <text evidence="3">The sequence shown here is derived from an EMBL/GenBank/DDBJ whole genome shotgun (WGS) entry which is preliminary data.</text>
</comment>
<dbReference type="InterPro" id="IPR010559">
    <property type="entry name" value="Sig_transdc_His_kin_internal"/>
</dbReference>
<evidence type="ECO:0000256" key="1">
    <source>
        <dbReference type="SAM" id="Phobius"/>
    </source>
</evidence>
<dbReference type="Proteomes" id="UP000620046">
    <property type="component" value="Unassembled WGS sequence"/>
</dbReference>
<accession>A0ABQ1FLG9</accession>
<dbReference type="PANTHER" id="PTHR34220">
    <property type="entry name" value="SENSOR HISTIDINE KINASE YPDA"/>
    <property type="match status" value="1"/>
</dbReference>
<dbReference type="PANTHER" id="PTHR34220:SF9">
    <property type="entry name" value="SIGNAL TRANSDUCTION HISTIDINE KINASE INTERNAL REGION DOMAIN-CONTAINING PROTEIN"/>
    <property type="match status" value="1"/>
</dbReference>
<feature type="transmembrane region" description="Helical" evidence="1">
    <location>
        <begin position="80"/>
        <end position="105"/>
    </location>
</feature>
<evidence type="ECO:0000313" key="4">
    <source>
        <dbReference type="Proteomes" id="UP000620046"/>
    </source>
</evidence>
<dbReference type="Pfam" id="PF06580">
    <property type="entry name" value="His_kinase"/>
    <property type="match status" value="1"/>
</dbReference>
<organism evidence="3 4">
    <name type="scientific">Dyella nitratireducens</name>
    <dbReference type="NCBI Taxonomy" id="1849580"/>
    <lineage>
        <taxon>Bacteria</taxon>
        <taxon>Pseudomonadati</taxon>
        <taxon>Pseudomonadota</taxon>
        <taxon>Gammaproteobacteria</taxon>
        <taxon>Lysobacterales</taxon>
        <taxon>Rhodanobacteraceae</taxon>
        <taxon>Dyella</taxon>
    </lineage>
</organism>
<dbReference type="InterPro" id="IPR050640">
    <property type="entry name" value="Bact_2-comp_sensor_kinase"/>
</dbReference>
<keyword evidence="1" id="KW-0812">Transmembrane</keyword>